<dbReference type="EMBL" id="GL541675">
    <property type="protein sequence ID" value="KDE06190.1"/>
    <property type="molecule type" value="Genomic_DNA"/>
</dbReference>
<feature type="compositionally biased region" description="Low complexity" evidence="1">
    <location>
        <begin position="142"/>
        <end position="160"/>
    </location>
</feature>
<feature type="compositionally biased region" description="Basic and acidic residues" evidence="1">
    <location>
        <begin position="205"/>
        <end position="225"/>
    </location>
</feature>
<sequence>MTLTHPHQQQPAYGAPPAAGQVGGAPLPPRQGGEFAGQHHHNVDSSYDARGQHKVYSSGVAHHNNTLGHSQGLQHETAHHPSNEGPVEKLKHHFSGEQSQNPNNGGGFGAGYTGTDHGHSNIHPQPHGHGHGNSGVNESARVASGAHVGQAGVGAGTTDTGSHHHTGSHHDQTAHKPSVGEKISGSADVLIGKLTQNDAKIAQGEAKKTFGKDALAEDRPRNTMA</sequence>
<feature type="region of interest" description="Disordered" evidence="1">
    <location>
        <begin position="202"/>
        <end position="225"/>
    </location>
</feature>
<reference evidence="3" key="4">
    <citation type="submission" date="2015-06" db="UniProtKB">
        <authorList>
            <consortium name="EnsemblFungi"/>
        </authorList>
    </citation>
    <scope>IDENTIFICATION</scope>
</reference>
<evidence type="ECO:0000256" key="1">
    <source>
        <dbReference type="SAM" id="MobiDB-lite"/>
    </source>
</evidence>
<dbReference type="EnsemblFungi" id="MVLG_03471T0">
    <property type="protein sequence ID" value="MVLG_03471T0"/>
    <property type="gene ID" value="MVLG_03471"/>
</dbReference>
<reference evidence="4" key="1">
    <citation type="submission" date="2010-11" db="EMBL/GenBank/DDBJ databases">
        <title>The genome sequence of Microbotryum violaceum strain p1A1 Lamole.</title>
        <authorList>
            <person name="Cuomo C."/>
            <person name="Perlin M."/>
            <person name="Young S.K."/>
            <person name="Zeng Q."/>
            <person name="Gargeya S."/>
            <person name="Alvarado L."/>
            <person name="Berlin A."/>
            <person name="Chapman S.B."/>
            <person name="Chen Z."/>
            <person name="Freedman E."/>
            <person name="Gellesch M."/>
            <person name="Goldberg J."/>
            <person name="Griggs A."/>
            <person name="Gujja S."/>
            <person name="Heilman E."/>
            <person name="Heiman D."/>
            <person name="Howarth C."/>
            <person name="Mehta T."/>
            <person name="Neiman D."/>
            <person name="Pearson M."/>
            <person name="Roberts A."/>
            <person name="Saif S."/>
            <person name="Shea T."/>
            <person name="Shenoy N."/>
            <person name="Sisk P."/>
            <person name="Stolte C."/>
            <person name="Sykes S."/>
            <person name="White J."/>
            <person name="Yandava C."/>
            <person name="Haas B."/>
            <person name="Nusbaum C."/>
            <person name="Birren B."/>
        </authorList>
    </citation>
    <scope>NUCLEOTIDE SEQUENCE [LARGE SCALE GENOMIC DNA]</scope>
    <source>
        <strain evidence="4">p1A1 Lamole</strain>
    </source>
</reference>
<evidence type="ECO:0000313" key="3">
    <source>
        <dbReference type="EnsemblFungi" id="MVLG_03471T0"/>
    </source>
</evidence>
<dbReference type="OrthoDB" id="2538044at2759"/>
<keyword evidence="4" id="KW-1185">Reference proteome</keyword>
<name>U5H8A6_USTV1</name>
<gene>
    <name evidence="2" type="ORF">MVLG_03471</name>
</gene>
<organism evidence="2">
    <name type="scientific">Microbotryum lychnidis-dioicae (strain p1A1 Lamole / MvSl-1064)</name>
    <name type="common">Anther smut fungus</name>
    <dbReference type="NCBI Taxonomy" id="683840"/>
    <lineage>
        <taxon>Eukaryota</taxon>
        <taxon>Fungi</taxon>
        <taxon>Dikarya</taxon>
        <taxon>Basidiomycota</taxon>
        <taxon>Pucciniomycotina</taxon>
        <taxon>Microbotryomycetes</taxon>
        <taxon>Microbotryales</taxon>
        <taxon>Microbotryaceae</taxon>
        <taxon>Microbotryum</taxon>
    </lineage>
</organism>
<feature type="compositionally biased region" description="Basic and acidic residues" evidence="1">
    <location>
        <begin position="76"/>
        <end position="89"/>
    </location>
</feature>
<feature type="region of interest" description="Disordered" evidence="1">
    <location>
        <begin position="61"/>
        <end position="180"/>
    </location>
</feature>
<feature type="compositionally biased region" description="Polar residues" evidence="1">
    <location>
        <begin position="63"/>
        <end position="74"/>
    </location>
</feature>
<protein>
    <recommendedName>
        <fullName evidence="5">CsbD-like domain-containing protein</fullName>
    </recommendedName>
</protein>
<evidence type="ECO:0000313" key="4">
    <source>
        <dbReference type="Proteomes" id="UP000017200"/>
    </source>
</evidence>
<evidence type="ECO:0008006" key="5">
    <source>
        <dbReference type="Google" id="ProtNLM"/>
    </source>
</evidence>
<reference evidence="2 4" key="3">
    <citation type="journal article" date="2015" name="BMC Genomics">
        <title>Sex and parasites: genomic and transcriptomic analysis of Microbotryum lychnidis-dioicae, the biotrophic and plant-castrating anther smut fungus.</title>
        <authorList>
            <person name="Perlin M.H."/>
            <person name="Amselem J."/>
            <person name="Fontanillas E."/>
            <person name="Toh S.S."/>
            <person name="Chen Z."/>
            <person name="Goldberg J."/>
            <person name="Duplessis S."/>
            <person name="Henrissat B."/>
            <person name="Young S."/>
            <person name="Zeng Q."/>
            <person name="Aguileta G."/>
            <person name="Petit E."/>
            <person name="Badouin H."/>
            <person name="Andrews J."/>
            <person name="Razeeq D."/>
            <person name="Gabaldon T."/>
            <person name="Quesneville H."/>
            <person name="Giraud T."/>
            <person name="Hood M.E."/>
            <person name="Schultz D.J."/>
            <person name="Cuomo C.A."/>
        </authorList>
    </citation>
    <scope>NUCLEOTIDE SEQUENCE [LARGE SCALE GENOMIC DNA]</scope>
    <source>
        <strain evidence="2">P1A1 Lamole</strain>
        <strain evidence="4">p1A1 Lamole</strain>
    </source>
</reference>
<evidence type="ECO:0000313" key="2">
    <source>
        <dbReference type="EMBL" id="KDE06190.1"/>
    </source>
</evidence>
<dbReference type="AlphaFoldDB" id="U5H8A6"/>
<feature type="compositionally biased region" description="Low complexity" evidence="1">
    <location>
        <begin position="1"/>
        <end position="20"/>
    </location>
</feature>
<dbReference type="EMBL" id="AEIJ01000337">
    <property type="status" value="NOT_ANNOTATED_CDS"/>
    <property type="molecule type" value="Genomic_DNA"/>
</dbReference>
<dbReference type="InParanoid" id="U5H8A6"/>
<dbReference type="Proteomes" id="UP000017200">
    <property type="component" value="Unassembled WGS sequence"/>
</dbReference>
<reference evidence="2" key="2">
    <citation type="submission" date="2010-11" db="EMBL/GenBank/DDBJ databases">
        <authorList>
            <consortium name="The Broad Institute Genome Sequencing Platform"/>
            <person name="Earl A."/>
            <person name="Ward D."/>
            <person name="Feldgarden M."/>
            <person name="Gevers D."/>
            <person name="Butler R."/>
            <person name="Young S.K."/>
            <person name="Zeng Q."/>
            <person name="Gargeya S."/>
            <person name="Fitzgerald M."/>
            <person name="Haas B."/>
            <person name="Abouelleil A."/>
            <person name="Alvarado L."/>
            <person name="Arachchi H.M."/>
            <person name="Berlin A."/>
            <person name="Brown A."/>
            <person name="Chapman S.B."/>
            <person name="Chen Z."/>
            <person name="Dunbar C."/>
            <person name="Freedman E."/>
            <person name="Gearin G."/>
            <person name="Gellesch M."/>
            <person name="Goldberg J."/>
            <person name="Griggs A."/>
            <person name="Gujja S."/>
            <person name="Heilman E."/>
            <person name="Heiman D."/>
            <person name="Howarth C."/>
            <person name="Larson L."/>
            <person name="Lui A."/>
            <person name="MacDonald P.J.P."/>
            <person name="Mehta T."/>
            <person name="Montmayeur A."/>
            <person name="Murphy C."/>
            <person name="Neiman D."/>
            <person name="Pearson M."/>
            <person name="Priest M."/>
            <person name="Roberts A."/>
            <person name="Saif S."/>
            <person name="Shea T."/>
            <person name="Shenoy N."/>
            <person name="Sisk P."/>
            <person name="Stolte C."/>
            <person name="Sykes S."/>
            <person name="White J."/>
            <person name="Yandava C."/>
            <person name="Wortman J."/>
            <person name="Nusbaum C."/>
            <person name="Birren B."/>
        </authorList>
    </citation>
    <scope>NUCLEOTIDE SEQUENCE</scope>
    <source>
        <strain evidence="2">P1A1 Lamole</strain>
    </source>
</reference>
<dbReference type="HOGENOM" id="CLU_1230720_0_0_1"/>
<feature type="region of interest" description="Disordered" evidence="1">
    <location>
        <begin position="1"/>
        <end position="45"/>
    </location>
</feature>
<accession>U5H8A6</accession>
<proteinExistence type="predicted"/>